<evidence type="ECO:0000259" key="13">
    <source>
        <dbReference type="Pfam" id="PF06974"/>
    </source>
</evidence>
<dbReference type="InterPro" id="IPR014292">
    <property type="entry name" value="Acyl_transf_WS/DGAT"/>
</dbReference>
<keyword evidence="8 11" id="KW-0443">Lipid metabolism</keyword>
<evidence type="ECO:0000256" key="4">
    <source>
        <dbReference type="ARBA" id="ARBA00013244"/>
    </source>
</evidence>
<dbReference type="Pfam" id="PF06974">
    <property type="entry name" value="WS_DGAT_C"/>
    <property type="match status" value="1"/>
</dbReference>
<keyword evidence="15" id="KW-1185">Reference proteome</keyword>
<dbReference type="Gene3D" id="3.30.559.10">
    <property type="entry name" value="Chloramphenicol acetyltransferase-like domain"/>
    <property type="match status" value="1"/>
</dbReference>
<dbReference type="UniPathway" id="UPA00282"/>
<comment type="catalytic activity">
    <reaction evidence="10 11">
        <text>an acyl-CoA + a 1,2-diacyl-sn-glycerol = a triacyl-sn-glycerol + CoA</text>
        <dbReference type="Rhea" id="RHEA:10868"/>
        <dbReference type="ChEBI" id="CHEBI:17815"/>
        <dbReference type="ChEBI" id="CHEBI:57287"/>
        <dbReference type="ChEBI" id="CHEBI:58342"/>
        <dbReference type="ChEBI" id="CHEBI:64615"/>
        <dbReference type="EC" id="2.3.1.20"/>
    </reaction>
</comment>
<proteinExistence type="inferred from homology"/>
<evidence type="ECO:0000256" key="9">
    <source>
        <dbReference type="ARBA" id="ARBA00023315"/>
    </source>
</evidence>
<evidence type="ECO:0000313" key="14">
    <source>
        <dbReference type="EMBL" id="KGN43100.1"/>
    </source>
</evidence>
<evidence type="ECO:0000256" key="11">
    <source>
        <dbReference type="RuleBase" id="RU361241"/>
    </source>
</evidence>
<dbReference type="PANTHER" id="PTHR31650:SF1">
    <property type="entry name" value="WAX ESTER SYNTHASE_DIACYLGLYCEROL ACYLTRANSFERASE 4-RELATED"/>
    <property type="match status" value="1"/>
</dbReference>
<dbReference type="GO" id="GO:0019432">
    <property type="term" value="P:triglyceride biosynthetic process"/>
    <property type="evidence" value="ECO:0007669"/>
    <property type="project" value="UniProtKB-UniPathway"/>
</dbReference>
<dbReference type="SUPFAM" id="SSF52777">
    <property type="entry name" value="CoA-dependent acyltransferases"/>
    <property type="match status" value="2"/>
</dbReference>
<dbReference type="GO" id="GO:0006071">
    <property type="term" value="P:glycerol metabolic process"/>
    <property type="evidence" value="ECO:0007669"/>
    <property type="project" value="UniProtKB-KW"/>
</dbReference>
<evidence type="ECO:0000256" key="5">
    <source>
        <dbReference type="ARBA" id="ARBA00022516"/>
    </source>
</evidence>
<dbReference type="STRING" id="1385519.N801_05840"/>
<feature type="domain" description="O-acyltransferase WSD1 C-terminal" evidence="13">
    <location>
        <begin position="288"/>
        <end position="428"/>
    </location>
</feature>
<comment type="similarity">
    <text evidence="3 11">Belongs to the long-chain O-acyltransferase family.</text>
</comment>
<evidence type="ECO:0000256" key="1">
    <source>
        <dbReference type="ARBA" id="ARBA00004771"/>
    </source>
</evidence>
<evidence type="ECO:0000256" key="8">
    <source>
        <dbReference type="ARBA" id="ARBA00023098"/>
    </source>
</evidence>
<dbReference type="InterPro" id="IPR009721">
    <property type="entry name" value="O-acyltransferase_WSD1_C"/>
</dbReference>
<protein>
    <recommendedName>
        <fullName evidence="4 11">Diacylglycerol O-acyltransferase</fullName>
        <ecNumber evidence="4 11">2.3.1.20</ecNumber>
    </recommendedName>
</protein>
<dbReference type="Proteomes" id="UP000030013">
    <property type="component" value="Unassembled WGS sequence"/>
</dbReference>
<dbReference type="EMBL" id="AVPL01000001">
    <property type="protein sequence ID" value="KGN43100.1"/>
    <property type="molecule type" value="Genomic_DNA"/>
</dbReference>
<keyword evidence="7 11" id="KW-0319">Glycerol metabolism</keyword>
<dbReference type="GO" id="GO:0004144">
    <property type="term" value="F:diacylglycerol O-acyltransferase activity"/>
    <property type="evidence" value="ECO:0007669"/>
    <property type="project" value="UniProtKB-EC"/>
</dbReference>
<dbReference type="Gene3D" id="3.30.559.30">
    <property type="entry name" value="Nonribosomal peptide synthetase, condensation domain"/>
    <property type="match status" value="1"/>
</dbReference>
<dbReference type="GO" id="GO:0005886">
    <property type="term" value="C:plasma membrane"/>
    <property type="evidence" value="ECO:0007669"/>
    <property type="project" value="TreeGrafter"/>
</dbReference>
<evidence type="ECO:0000256" key="3">
    <source>
        <dbReference type="ARBA" id="ARBA00009587"/>
    </source>
</evidence>
<comment type="pathway">
    <text evidence="1 11">Glycerolipid metabolism; triacylglycerol biosynthesis.</text>
</comment>
<accession>A0A0A0K092</accession>
<dbReference type="NCBIfam" id="TIGR02946">
    <property type="entry name" value="acyl_WS_DGAT"/>
    <property type="match status" value="1"/>
</dbReference>
<feature type="domain" description="O-acyltransferase WSD1-like N-terminal" evidence="12">
    <location>
        <begin position="1"/>
        <end position="245"/>
    </location>
</feature>
<evidence type="ECO:0000256" key="10">
    <source>
        <dbReference type="ARBA" id="ARBA00048109"/>
    </source>
</evidence>
<dbReference type="eggNOG" id="COG1020">
    <property type="taxonomic scope" value="Bacteria"/>
</dbReference>
<evidence type="ECO:0000256" key="6">
    <source>
        <dbReference type="ARBA" id="ARBA00022679"/>
    </source>
</evidence>
<dbReference type="InterPro" id="IPR045034">
    <property type="entry name" value="O-acyltransferase_WSD1-like"/>
</dbReference>
<organism evidence="14 15">
    <name type="scientific">Knoellia aerolata DSM 18566</name>
    <dbReference type="NCBI Taxonomy" id="1385519"/>
    <lineage>
        <taxon>Bacteria</taxon>
        <taxon>Bacillati</taxon>
        <taxon>Actinomycetota</taxon>
        <taxon>Actinomycetes</taxon>
        <taxon>Micrococcales</taxon>
        <taxon>Intrasporangiaceae</taxon>
        <taxon>Knoellia</taxon>
    </lineage>
</organism>
<comment type="pathway">
    <text evidence="2">Lipid metabolism.</text>
</comment>
<gene>
    <name evidence="14" type="ORF">N801_05840</name>
</gene>
<dbReference type="InterPro" id="IPR023213">
    <property type="entry name" value="CAT-like_dom_sf"/>
</dbReference>
<dbReference type="Pfam" id="PF03007">
    <property type="entry name" value="WS_DGAT_cat"/>
    <property type="match status" value="1"/>
</dbReference>
<dbReference type="InterPro" id="IPR004255">
    <property type="entry name" value="O-acyltransferase_WSD1_N"/>
</dbReference>
<evidence type="ECO:0000313" key="15">
    <source>
        <dbReference type="Proteomes" id="UP000030013"/>
    </source>
</evidence>
<keyword evidence="6 11" id="KW-0808">Transferase</keyword>
<evidence type="ECO:0000256" key="7">
    <source>
        <dbReference type="ARBA" id="ARBA00022798"/>
    </source>
</evidence>
<evidence type="ECO:0000259" key="12">
    <source>
        <dbReference type="Pfam" id="PF03007"/>
    </source>
</evidence>
<dbReference type="AlphaFoldDB" id="A0A0A0K092"/>
<keyword evidence="9 11" id="KW-0012">Acyltransferase</keyword>
<comment type="caution">
    <text evidence="14">The sequence shown here is derived from an EMBL/GenBank/DDBJ whole genome shotgun (WGS) entry which is preliminary data.</text>
</comment>
<reference evidence="14 15" key="1">
    <citation type="submission" date="2013-08" db="EMBL/GenBank/DDBJ databases">
        <title>The genome sequence of Knoellia aerolata.</title>
        <authorList>
            <person name="Zhu W."/>
            <person name="Wang G."/>
        </authorList>
    </citation>
    <scope>NUCLEOTIDE SEQUENCE [LARGE SCALE GENOMIC DNA]</scope>
    <source>
        <strain evidence="14 15">DSM 18566</strain>
    </source>
</reference>
<keyword evidence="5 11" id="KW-0444">Lipid biosynthesis</keyword>
<name>A0A0A0K092_9MICO</name>
<evidence type="ECO:0000256" key="2">
    <source>
        <dbReference type="ARBA" id="ARBA00005189"/>
    </source>
</evidence>
<dbReference type="PANTHER" id="PTHR31650">
    <property type="entry name" value="O-ACYLTRANSFERASE (WSD1-LIKE) FAMILY PROTEIN"/>
    <property type="match status" value="1"/>
</dbReference>
<sequence length="438" mass="47891">MGAADAMWLHTDRPNHLMVIDGIMWTEQRLDWSQLRATLQERLVDTYPVFGQRPVDPVHPWELPSWEDDPDFALSHHLHRARLRKPGGEKQLRSFLEKKVSRPLDRSRPLWEAWLVDGYGEGSVLFLRLHHAMADGMALAQVMLTLTDPAPDARDEPREVEPANRGWSVAARATGLVRSALSLPSVPLTMLQAVQVSRKLVLGVLPRTLLSGEPGVDKLLAWSRPLPLADVKAIGRETGSTVNDVLMAALSGALARYLASFGEAVDHLTTMVPVNIRPPGEPLPRELGNKFALVLLHLPTGDLTVAQRLAEVHRRMEQIKHSPEVFITSAVADGIGFLHAIDKPLVDFFAGKAIGVTTNVMGPKEPRFLAGVEVKGVLGWVPGSGGQTLGVCVLSYADTVRIGFKVDAASVPVPDQLIAFFEAELDALRALVPERAAP</sequence>
<dbReference type="EC" id="2.3.1.20" evidence="4 11"/>